<dbReference type="OrthoDB" id="5480566at2"/>
<name>A0A5B8UL68_9BACT</name>
<dbReference type="GO" id="GO:0007165">
    <property type="term" value="P:signal transduction"/>
    <property type="evidence" value="ECO:0007669"/>
    <property type="project" value="TreeGrafter"/>
</dbReference>
<dbReference type="GO" id="GO:0004175">
    <property type="term" value="F:endopeptidase activity"/>
    <property type="evidence" value="ECO:0007669"/>
    <property type="project" value="TreeGrafter"/>
</dbReference>
<dbReference type="AlphaFoldDB" id="A0A5B8UL68"/>
<dbReference type="EMBL" id="CP042433">
    <property type="protein sequence ID" value="QEC57298.1"/>
    <property type="molecule type" value="Genomic_DNA"/>
</dbReference>
<sequence>MKKPAQTSSPKAETNTPSRHRAGTHSNEIMRNWLAVFSVLLMLGGCVASKPFNPSKKFSPKELREDYDIFRASLEEAHPSLYWYTPKDSMDYYFNLGKSKLNDSLTESGFRYVLSSVLSKIRCGHTSVRPSDAAAKYNGPQGLSFPLFVKAWPDTVVVTANLNRKDSNVVRGVVLKSIDGKPIAFILDSLFSFLSADGYNTTHKYQTISNGSNFRTLYAVVFGLKQKTPVEFIDTAGNLRTAMLSLYNPRADTQRRATRPAQVLSKGERKRLELEQVRSLRIDTTLHTAFLEVNTFTKGACLRGFFRRSFKEIERKKIPNLVVDVRGNGGGSVILSNLLTKYIADKPFVIADSLYALRRSSTYGKYRNNRLVNWLFLEFLTRKRKDGRYHFTLYEQKGFKPKSRYHFKGTTYILTGGNTFSAASLFAHSLREQEDVIVVGEETGGGAYGNTAWLIPDVTLPHTGVRFRLPLFRLVIDKNEPKGYGVQPEIPAPPTVEAIRKNEDYKMEKVKALIRDRSGQ</sequence>
<protein>
    <submittedName>
        <fullName evidence="3">Peptidase S41</fullName>
    </submittedName>
</protein>
<gene>
    <name evidence="3" type="ORF">FSB75_15795</name>
</gene>
<dbReference type="Proteomes" id="UP000321204">
    <property type="component" value="Chromosome"/>
</dbReference>
<dbReference type="InterPro" id="IPR029045">
    <property type="entry name" value="ClpP/crotonase-like_dom_sf"/>
</dbReference>
<feature type="domain" description="Tail specific protease" evidence="2">
    <location>
        <begin position="288"/>
        <end position="490"/>
    </location>
</feature>
<dbReference type="SUPFAM" id="SSF52096">
    <property type="entry name" value="ClpP/crotonase"/>
    <property type="match status" value="1"/>
</dbReference>
<evidence type="ECO:0000259" key="2">
    <source>
        <dbReference type="Pfam" id="PF03572"/>
    </source>
</evidence>
<evidence type="ECO:0000256" key="1">
    <source>
        <dbReference type="SAM" id="MobiDB-lite"/>
    </source>
</evidence>
<keyword evidence="4" id="KW-1185">Reference proteome</keyword>
<dbReference type="Pfam" id="PF03572">
    <property type="entry name" value="Peptidase_S41"/>
    <property type="match status" value="1"/>
</dbReference>
<feature type="region of interest" description="Disordered" evidence="1">
    <location>
        <begin position="1"/>
        <end position="24"/>
    </location>
</feature>
<proteinExistence type="predicted"/>
<accession>A0A5B8UL68</accession>
<organism evidence="3 4">
    <name type="scientific">Flavisolibacter ginsenosidimutans</name>
    <dbReference type="NCBI Taxonomy" id="661481"/>
    <lineage>
        <taxon>Bacteria</taxon>
        <taxon>Pseudomonadati</taxon>
        <taxon>Bacteroidota</taxon>
        <taxon>Chitinophagia</taxon>
        <taxon>Chitinophagales</taxon>
        <taxon>Chitinophagaceae</taxon>
        <taxon>Flavisolibacter</taxon>
    </lineage>
</organism>
<feature type="compositionally biased region" description="Polar residues" evidence="1">
    <location>
        <begin position="1"/>
        <end position="17"/>
    </location>
</feature>
<evidence type="ECO:0000313" key="4">
    <source>
        <dbReference type="Proteomes" id="UP000321204"/>
    </source>
</evidence>
<dbReference type="PANTHER" id="PTHR32060">
    <property type="entry name" value="TAIL-SPECIFIC PROTEASE"/>
    <property type="match status" value="1"/>
</dbReference>
<dbReference type="KEGG" id="fgg:FSB75_15795"/>
<dbReference type="InterPro" id="IPR005151">
    <property type="entry name" value="Tail-specific_protease"/>
</dbReference>
<dbReference type="GO" id="GO:0030288">
    <property type="term" value="C:outer membrane-bounded periplasmic space"/>
    <property type="evidence" value="ECO:0007669"/>
    <property type="project" value="TreeGrafter"/>
</dbReference>
<reference evidence="3 4" key="1">
    <citation type="journal article" date="2015" name="Int. J. Syst. Evol. Microbiol.">
        <title>Flavisolibacter ginsenosidimutans sp. nov., with ginsenoside-converting activity isolated from soil used for cultivating ginseng.</title>
        <authorList>
            <person name="Zhao Y."/>
            <person name="Liu Q."/>
            <person name="Kang M.S."/>
            <person name="Jin F."/>
            <person name="Yu H."/>
            <person name="Im W.T."/>
        </authorList>
    </citation>
    <scope>NUCLEOTIDE SEQUENCE [LARGE SCALE GENOMIC DNA]</scope>
    <source>
        <strain evidence="3 4">Gsoil 636</strain>
    </source>
</reference>
<dbReference type="GO" id="GO:0006508">
    <property type="term" value="P:proteolysis"/>
    <property type="evidence" value="ECO:0007669"/>
    <property type="project" value="InterPro"/>
</dbReference>
<dbReference type="Gene3D" id="3.90.226.10">
    <property type="entry name" value="2-enoyl-CoA Hydratase, Chain A, domain 1"/>
    <property type="match status" value="1"/>
</dbReference>
<evidence type="ECO:0000313" key="3">
    <source>
        <dbReference type="EMBL" id="QEC57298.1"/>
    </source>
</evidence>
<dbReference type="GO" id="GO:0008236">
    <property type="term" value="F:serine-type peptidase activity"/>
    <property type="evidence" value="ECO:0007669"/>
    <property type="project" value="InterPro"/>
</dbReference>
<dbReference type="PANTHER" id="PTHR32060:SF30">
    <property type="entry name" value="CARBOXY-TERMINAL PROCESSING PROTEASE CTPA"/>
    <property type="match status" value="1"/>
</dbReference>